<dbReference type="Proteomes" id="UP000243799">
    <property type="component" value="Unassembled WGS sequence"/>
</dbReference>
<name>A0A1I0YFZ7_9PSEU</name>
<keyword evidence="1" id="KW-1133">Transmembrane helix</keyword>
<proteinExistence type="predicted"/>
<evidence type="ECO:0000313" key="2">
    <source>
        <dbReference type="EMBL" id="SFB11716.1"/>
    </source>
</evidence>
<dbReference type="Pfam" id="PF22564">
    <property type="entry name" value="HAAS"/>
    <property type="match status" value="1"/>
</dbReference>
<feature type="transmembrane region" description="Helical" evidence="1">
    <location>
        <begin position="234"/>
        <end position="257"/>
    </location>
</feature>
<reference evidence="3" key="1">
    <citation type="submission" date="2016-10" db="EMBL/GenBank/DDBJ databases">
        <authorList>
            <person name="Varghese N."/>
            <person name="Submissions S."/>
        </authorList>
    </citation>
    <scope>NUCLEOTIDE SEQUENCE [LARGE SCALE GENOMIC DNA]</scope>
    <source>
        <strain evidence="3">CGMCC 4.3568</strain>
    </source>
</reference>
<keyword evidence="1" id="KW-0812">Transmembrane</keyword>
<dbReference type="STRING" id="490629.SAMN05216266_10512"/>
<keyword evidence="1" id="KW-0472">Membrane</keyword>
<keyword evidence="3" id="KW-1185">Reference proteome</keyword>
<evidence type="ECO:0000313" key="3">
    <source>
        <dbReference type="Proteomes" id="UP000243799"/>
    </source>
</evidence>
<dbReference type="EMBL" id="FOKG01000005">
    <property type="protein sequence ID" value="SFB11716.1"/>
    <property type="molecule type" value="Genomic_DNA"/>
</dbReference>
<evidence type="ECO:0000256" key="1">
    <source>
        <dbReference type="SAM" id="Phobius"/>
    </source>
</evidence>
<feature type="transmembrane region" description="Helical" evidence="1">
    <location>
        <begin position="97"/>
        <end position="118"/>
    </location>
</feature>
<feature type="transmembrane region" description="Helical" evidence="1">
    <location>
        <begin position="184"/>
        <end position="202"/>
    </location>
</feature>
<feature type="transmembrane region" description="Helical" evidence="1">
    <location>
        <begin position="124"/>
        <end position="143"/>
    </location>
</feature>
<sequence>MSTQNSGGVRDYLARVRTALADLPDAEVEEILEDVRPHLQDIGTELGESATLAALVERLGSPESYAAELRAAGGYPAPPVEQAARATEPKRNTGARLAAWSLVLGVFGVLLTGFGVAVNLADDYLYPFAILLPVLGASAWYVWKHGVRPVEDLPEMRRIRDTFGQRESGRIGAALRYLASLRPAWWLLCAAVLLGLGVLLLLGSVSAVLALPVFVAVGVAVLWAGPKSAEDRRLLWVSLPVSAFVVGSLLGLAGQFVEMVYERGTSGDPYYSTGRYSSGPNELLYDNRLVENIYAFDAEGKPLTDVYLYDGQGNPLTTARYGCDKSTGSNMRVGEDNHYPRPHIDYGAYDDQGYYNGYNAYRPTCREITGVPFSAAIPKSVTPQQPGEK</sequence>
<dbReference type="OrthoDB" id="5185521at2"/>
<dbReference type="RefSeq" id="WP_091672195.1">
    <property type="nucleotide sequence ID" value="NZ_FOKG01000005.1"/>
</dbReference>
<dbReference type="AlphaFoldDB" id="A0A1I0YFZ7"/>
<protein>
    <submittedName>
        <fullName evidence="2">Uncharacterized protein</fullName>
    </submittedName>
</protein>
<accession>A0A1I0YFZ7</accession>
<organism evidence="2 3">
    <name type="scientific">Amycolatopsis marina</name>
    <dbReference type="NCBI Taxonomy" id="490629"/>
    <lineage>
        <taxon>Bacteria</taxon>
        <taxon>Bacillati</taxon>
        <taxon>Actinomycetota</taxon>
        <taxon>Actinomycetes</taxon>
        <taxon>Pseudonocardiales</taxon>
        <taxon>Pseudonocardiaceae</taxon>
        <taxon>Amycolatopsis</taxon>
    </lineage>
</organism>
<gene>
    <name evidence="2" type="ORF">SAMN05216266_10512</name>
</gene>
<feature type="transmembrane region" description="Helical" evidence="1">
    <location>
        <begin position="208"/>
        <end position="225"/>
    </location>
</feature>